<evidence type="ECO:0000313" key="1">
    <source>
        <dbReference type="EMBL" id="AAK85602.1"/>
    </source>
</evidence>
<sequence length="176" mass="20422">MESLAIANKDQFNKRLAYVNDIVIMMQRTMDFMAARGQCTRADAATLCLADDTAAWLCDRADHCTFVSFRVRITAFQHPCRALQHFMFEESLTQRFSKMLPRYTYMNYSLFKNLFAIKLTVYRGDVHVDGPPYFVHFNGKCVHARVRTNDAILYQIPLFEQGVEDIIAQSMVEQQI</sequence>
<dbReference type="GeneID" id="1727457"/>
<dbReference type="EMBL" id="AY043265">
    <property type="protein sequence ID" value="AAK85602.1"/>
    <property type="molecule type" value="Genomic_DNA"/>
</dbReference>
<evidence type="ECO:0000313" key="2">
    <source>
        <dbReference type="Proteomes" id="UP000203221"/>
    </source>
</evidence>
<organism evidence="1 2">
    <name type="scientific">Epiphyas postvittana nucleopolyhedrovirus</name>
    <name type="common">EppoMNPV</name>
    <dbReference type="NCBI Taxonomy" id="70600"/>
    <lineage>
        <taxon>Viruses</taxon>
        <taxon>Viruses incertae sedis</taxon>
        <taxon>Naldaviricetes</taxon>
        <taxon>Lefavirales</taxon>
        <taxon>Baculoviridae</taxon>
        <taxon>Alphabaculovirus</taxon>
        <taxon>Alphabaculovirus eppostvittanae</taxon>
    </lineage>
</organism>
<dbReference type="Proteomes" id="UP000203221">
    <property type="component" value="Segment"/>
</dbReference>
<dbReference type="OrthoDB" id="11297at10239"/>
<dbReference type="InterPro" id="IPR009365">
    <property type="entry name" value="Nucleo_LEF-12"/>
</dbReference>
<evidence type="ECO:0008006" key="3">
    <source>
        <dbReference type="Google" id="ProtNLM"/>
    </source>
</evidence>
<dbReference type="RefSeq" id="NP_203207.1">
    <property type="nucleotide sequence ID" value="NC_003083.1"/>
</dbReference>
<accession>Q91GL3</accession>
<dbReference type="Pfam" id="PF06256">
    <property type="entry name" value="Nucleo_LEF-12"/>
    <property type="match status" value="1"/>
</dbReference>
<proteinExistence type="predicted"/>
<protein>
    <recommendedName>
        <fullName evidence="3">LEF-12</fullName>
    </recommendedName>
</protein>
<dbReference type="KEGG" id="vg:1727457"/>
<reference evidence="1 2" key="1">
    <citation type="journal article" date="2002" name="J. Gen. Virol.">
        <title>Whole genome analysis of the Epiphyas postvittana nucleopolyhedrovirus.</title>
        <authorList>
            <person name="Hyink O."/>
            <person name="Dellow R.A."/>
            <person name="Olsen M.J."/>
            <person name="Caradoc-Davies K.M.B."/>
            <person name="Drake K."/>
            <person name="Herniou E.A."/>
            <person name="Cory J.S."/>
            <person name="O'Reilly D.R."/>
            <person name="Ward V.K."/>
        </authorList>
    </citation>
    <scope>NUCLEOTIDE SEQUENCE [LARGE SCALE GENOMIC DNA]</scope>
</reference>
<keyword evidence="2" id="KW-1185">Reference proteome</keyword>
<organismHost>
    <name type="scientific">Lepidoptera</name>
    <name type="common">moths &amp; butterflies</name>
    <dbReference type="NCBI Taxonomy" id="7088"/>
</organismHost>
<name>Q91GL3_NPVEP</name>